<keyword evidence="3" id="KW-0285">Flavoprotein</keyword>
<dbReference type="EMBL" id="MK072489">
    <property type="protein sequence ID" value="AYV85853.1"/>
    <property type="molecule type" value="Genomic_DNA"/>
</dbReference>
<dbReference type="InterPro" id="IPR006094">
    <property type="entry name" value="Oxid_FAD_bind_N"/>
</dbReference>
<dbReference type="GO" id="GO:0071949">
    <property type="term" value="F:FAD binding"/>
    <property type="evidence" value="ECO:0007669"/>
    <property type="project" value="InterPro"/>
</dbReference>
<dbReference type="PROSITE" id="PS51387">
    <property type="entry name" value="FAD_PCMH"/>
    <property type="match status" value="1"/>
</dbReference>
<dbReference type="SUPFAM" id="SSF56176">
    <property type="entry name" value="FAD-binding/transporter-associated domain-like"/>
    <property type="match status" value="1"/>
</dbReference>
<evidence type="ECO:0000256" key="5">
    <source>
        <dbReference type="ARBA" id="ARBA00023002"/>
    </source>
</evidence>
<comment type="similarity">
    <text evidence="2">Belongs to the oxygen-dependent FAD-linked oxidoreductase family.</text>
</comment>
<dbReference type="InterPro" id="IPR012951">
    <property type="entry name" value="BBE"/>
</dbReference>
<dbReference type="InterPro" id="IPR036318">
    <property type="entry name" value="FAD-bd_PCMH-like_sf"/>
</dbReference>
<keyword evidence="4" id="KW-0274">FAD</keyword>
<evidence type="ECO:0000256" key="4">
    <source>
        <dbReference type="ARBA" id="ARBA00022827"/>
    </source>
</evidence>
<proteinExistence type="inferred from homology"/>
<name>A0A3G5AJ84_9VIRU</name>
<evidence type="ECO:0000259" key="6">
    <source>
        <dbReference type="PROSITE" id="PS51387"/>
    </source>
</evidence>
<keyword evidence="5" id="KW-0560">Oxidoreductase</keyword>
<dbReference type="PANTHER" id="PTHR42973">
    <property type="entry name" value="BINDING OXIDOREDUCTASE, PUTATIVE (AFU_ORTHOLOGUE AFUA_1G17690)-RELATED"/>
    <property type="match status" value="1"/>
</dbReference>
<dbReference type="Pfam" id="PF08031">
    <property type="entry name" value="BBE"/>
    <property type="match status" value="1"/>
</dbReference>
<evidence type="ECO:0000313" key="7">
    <source>
        <dbReference type="EMBL" id="AYV85853.1"/>
    </source>
</evidence>
<sequence>MSILNVTTLELWPIKSAEILKERGVDPEKLKESFSNILFPWDKTYDQQRVLFSSQNSERPLFIIKAQSIDEVVETLNILKRYSLTLRIVGGRHSTLLQDPDLFLDISNFNTIKVDKYLKAGSGATQGQINDFLFNLSSNNVFLGAKPNHPTSLAFPGGSAASVGAAGISTVGGIGTLRRTLGLAVDSIRSFKIVIPSTEKEGAELVKASKRENPDLFWALRGGLGSNFGVVIEIEYYLKSVGEVILYEVNFDFESAERVLTKWQRTAPRRPKEFNEDLAIFYSDGEFGINITGVYVIPENQKEREARRVIRGELESLEGEITINKASSYASVYNLFVEQRVYHNYSVGKTILTKYAIPSYILVEQIKRAAGIKGRAYLGLQLMGGEISAVASNETAYYPREAKFFVDIFSFWDNILYQQENFKWNNETFERIYRENGPYVYLGFPIPYLKEHLSAYYGRNKERLLSIKKQVDPLNLLRFPGSL</sequence>
<gene>
    <name evidence="7" type="ORF">Solivirus1_10</name>
</gene>
<dbReference type="Gene3D" id="3.40.462.20">
    <property type="match status" value="1"/>
</dbReference>
<protein>
    <submittedName>
        <fullName evidence="7">FAD-binding oxidoreductase</fullName>
    </submittedName>
</protein>
<dbReference type="Gene3D" id="3.30.43.10">
    <property type="entry name" value="Uridine Diphospho-n-acetylenolpyruvylglucosamine Reductase, domain 2"/>
    <property type="match status" value="1"/>
</dbReference>
<organism evidence="7">
    <name type="scientific">Solivirus sp</name>
    <dbReference type="NCBI Taxonomy" id="2487772"/>
    <lineage>
        <taxon>Viruses</taxon>
        <taxon>Pithoviruses</taxon>
    </lineage>
</organism>
<reference evidence="7" key="1">
    <citation type="submission" date="2018-10" db="EMBL/GenBank/DDBJ databases">
        <title>Hidden diversity of soil giant viruses.</title>
        <authorList>
            <person name="Schulz F."/>
            <person name="Alteio L."/>
            <person name="Goudeau D."/>
            <person name="Ryan E.M."/>
            <person name="Malmstrom R.R."/>
            <person name="Blanchard J."/>
            <person name="Woyke T."/>
        </authorList>
    </citation>
    <scope>NUCLEOTIDE SEQUENCE</scope>
    <source>
        <strain evidence="7">SOV1</strain>
    </source>
</reference>
<dbReference type="InterPro" id="IPR016169">
    <property type="entry name" value="FAD-bd_PCMH_sub2"/>
</dbReference>
<dbReference type="GO" id="GO:0016491">
    <property type="term" value="F:oxidoreductase activity"/>
    <property type="evidence" value="ECO:0007669"/>
    <property type="project" value="UniProtKB-KW"/>
</dbReference>
<dbReference type="InterPro" id="IPR050416">
    <property type="entry name" value="FAD-linked_Oxidoreductase"/>
</dbReference>
<dbReference type="InterPro" id="IPR016167">
    <property type="entry name" value="FAD-bd_PCMH_sub1"/>
</dbReference>
<comment type="cofactor">
    <cofactor evidence="1">
        <name>FAD</name>
        <dbReference type="ChEBI" id="CHEBI:57692"/>
    </cofactor>
</comment>
<evidence type="ECO:0000256" key="3">
    <source>
        <dbReference type="ARBA" id="ARBA00022630"/>
    </source>
</evidence>
<dbReference type="InterPro" id="IPR016166">
    <property type="entry name" value="FAD-bd_PCMH"/>
</dbReference>
<dbReference type="PANTHER" id="PTHR42973:SF39">
    <property type="entry name" value="FAD-BINDING PCMH-TYPE DOMAIN-CONTAINING PROTEIN"/>
    <property type="match status" value="1"/>
</dbReference>
<dbReference type="Pfam" id="PF01565">
    <property type="entry name" value="FAD_binding_4"/>
    <property type="match status" value="1"/>
</dbReference>
<evidence type="ECO:0000256" key="2">
    <source>
        <dbReference type="ARBA" id="ARBA00005466"/>
    </source>
</evidence>
<accession>A0A3G5AJ84</accession>
<evidence type="ECO:0000256" key="1">
    <source>
        <dbReference type="ARBA" id="ARBA00001974"/>
    </source>
</evidence>
<feature type="domain" description="FAD-binding PCMH-type" evidence="6">
    <location>
        <begin position="55"/>
        <end position="241"/>
    </location>
</feature>
<dbReference type="Gene3D" id="3.30.465.10">
    <property type="match status" value="1"/>
</dbReference>